<protein>
    <submittedName>
        <fullName evidence="1">Uncharacterized protein</fullName>
    </submittedName>
</protein>
<dbReference type="EMBL" id="JANAWD010000146">
    <property type="protein sequence ID" value="KAJ3485646.1"/>
    <property type="molecule type" value="Genomic_DNA"/>
</dbReference>
<proteinExistence type="predicted"/>
<gene>
    <name evidence="1" type="ORF">NLI96_g4807</name>
</gene>
<evidence type="ECO:0000313" key="2">
    <source>
        <dbReference type="Proteomes" id="UP001212997"/>
    </source>
</evidence>
<keyword evidence="2" id="KW-1185">Reference proteome</keyword>
<reference evidence="1" key="1">
    <citation type="submission" date="2022-07" db="EMBL/GenBank/DDBJ databases">
        <title>Genome Sequence of Physisporinus lineatus.</title>
        <authorList>
            <person name="Buettner E."/>
        </authorList>
    </citation>
    <scope>NUCLEOTIDE SEQUENCE</scope>
    <source>
        <strain evidence="1">VT162</strain>
    </source>
</reference>
<name>A0AAD5YHK9_9APHY</name>
<sequence>MSDKPLLLLRPKHCQFPTKQQSQVKCQSGTIKWGDYFKGEWLTPMSIVHWTHWTPRNAQGRSTVEPLTSSAYAKLKNVPKVQSEDAEELLAPITTFHLRVDRGPTVRLAILFITPPTLCVV</sequence>
<accession>A0AAD5YHK9</accession>
<evidence type="ECO:0000313" key="1">
    <source>
        <dbReference type="EMBL" id="KAJ3485646.1"/>
    </source>
</evidence>
<comment type="caution">
    <text evidence="1">The sequence shown here is derived from an EMBL/GenBank/DDBJ whole genome shotgun (WGS) entry which is preliminary data.</text>
</comment>
<dbReference type="AlphaFoldDB" id="A0AAD5YHK9"/>
<organism evidence="1 2">
    <name type="scientific">Meripilus lineatus</name>
    <dbReference type="NCBI Taxonomy" id="2056292"/>
    <lineage>
        <taxon>Eukaryota</taxon>
        <taxon>Fungi</taxon>
        <taxon>Dikarya</taxon>
        <taxon>Basidiomycota</taxon>
        <taxon>Agaricomycotina</taxon>
        <taxon>Agaricomycetes</taxon>
        <taxon>Polyporales</taxon>
        <taxon>Meripilaceae</taxon>
        <taxon>Meripilus</taxon>
    </lineage>
</organism>
<dbReference type="Proteomes" id="UP001212997">
    <property type="component" value="Unassembled WGS sequence"/>
</dbReference>